<comment type="similarity">
    <text evidence="2">Belongs to the RRG9 family.</text>
</comment>
<dbReference type="OrthoDB" id="5578174at2759"/>
<comment type="function">
    <text evidence="1">Required for respiratory activity and maintenance and expression of the mitochondrial genome.</text>
</comment>
<evidence type="ECO:0000313" key="6">
    <source>
        <dbReference type="Proteomes" id="UP000308199"/>
    </source>
</evidence>
<feature type="region of interest" description="Disordered" evidence="4">
    <location>
        <begin position="88"/>
        <end position="108"/>
    </location>
</feature>
<dbReference type="Pfam" id="PF06413">
    <property type="entry name" value="Neugrin"/>
    <property type="match status" value="1"/>
</dbReference>
<evidence type="ECO:0000256" key="2">
    <source>
        <dbReference type="ARBA" id="ARBA00010895"/>
    </source>
</evidence>
<dbReference type="PANTHER" id="PTHR13475:SF3">
    <property type="entry name" value="NEUGRIN"/>
    <property type="match status" value="1"/>
</dbReference>
<evidence type="ECO:0000256" key="4">
    <source>
        <dbReference type="SAM" id="MobiDB-lite"/>
    </source>
</evidence>
<dbReference type="AlphaFoldDB" id="A0A4S4LJX8"/>
<evidence type="ECO:0000256" key="1">
    <source>
        <dbReference type="ARBA" id="ARBA00003548"/>
    </source>
</evidence>
<evidence type="ECO:0000313" key="5">
    <source>
        <dbReference type="EMBL" id="THH12147.1"/>
    </source>
</evidence>
<dbReference type="InterPro" id="IPR010487">
    <property type="entry name" value="NGRN/Rrg9"/>
</dbReference>
<reference evidence="5 6" key="1">
    <citation type="submission" date="2019-02" db="EMBL/GenBank/DDBJ databases">
        <title>Genome sequencing of the rare red list fungi Phellinidium pouzarii.</title>
        <authorList>
            <person name="Buettner E."/>
            <person name="Kellner H."/>
        </authorList>
    </citation>
    <scope>NUCLEOTIDE SEQUENCE [LARGE SCALE GENOMIC DNA]</scope>
    <source>
        <strain evidence="5 6">DSM 108285</strain>
    </source>
</reference>
<keyword evidence="6" id="KW-1185">Reference proteome</keyword>
<dbReference type="EMBL" id="SGPK01000003">
    <property type="protein sequence ID" value="THH12147.1"/>
    <property type="molecule type" value="Genomic_DNA"/>
</dbReference>
<evidence type="ECO:0000256" key="3">
    <source>
        <dbReference type="ARBA" id="ARBA00013566"/>
    </source>
</evidence>
<dbReference type="PANTHER" id="PTHR13475">
    <property type="entry name" value="NEUGRIN"/>
    <property type="match status" value="1"/>
</dbReference>
<gene>
    <name evidence="5" type="ORF">EW145_g209</name>
</gene>
<sequence length="108" mass="12927">MREKFPEGWNPPRKLSRETMDGMRALHAQDRLTFSTSVLAERFRVSPEAVRRILRSKWSPSKAEKAKILEKDRRRKEEHIAKSLLKEKEERVKSRRQHREEDDGFTLV</sequence>
<accession>A0A4S4LJX8</accession>
<dbReference type="GO" id="GO:0005634">
    <property type="term" value="C:nucleus"/>
    <property type="evidence" value="ECO:0007669"/>
    <property type="project" value="TreeGrafter"/>
</dbReference>
<comment type="caution">
    <text evidence="5">The sequence shown here is derived from an EMBL/GenBank/DDBJ whole genome shotgun (WGS) entry which is preliminary data.</text>
</comment>
<dbReference type="Proteomes" id="UP000308199">
    <property type="component" value="Unassembled WGS sequence"/>
</dbReference>
<name>A0A4S4LJX8_9AGAM</name>
<organism evidence="5 6">
    <name type="scientific">Phellinidium pouzarii</name>
    <dbReference type="NCBI Taxonomy" id="167371"/>
    <lineage>
        <taxon>Eukaryota</taxon>
        <taxon>Fungi</taxon>
        <taxon>Dikarya</taxon>
        <taxon>Basidiomycota</taxon>
        <taxon>Agaricomycotina</taxon>
        <taxon>Agaricomycetes</taxon>
        <taxon>Hymenochaetales</taxon>
        <taxon>Hymenochaetaceae</taxon>
        <taxon>Phellinidium</taxon>
    </lineage>
</organism>
<proteinExistence type="inferred from homology"/>
<protein>
    <recommendedName>
        <fullName evidence="3">Required for respiratory growth protein 9, mitochondrial</fullName>
    </recommendedName>
</protein>